<proteinExistence type="inferred from homology"/>
<dbReference type="InterPro" id="IPR003837">
    <property type="entry name" value="GatC"/>
</dbReference>
<comment type="caution">
    <text evidence="7">The sequence shown here is derived from an EMBL/GenBank/DDBJ whole genome shotgun (WGS) entry which is preliminary data.</text>
</comment>
<dbReference type="NCBIfam" id="TIGR00135">
    <property type="entry name" value="gatC"/>
    <property type="match status" value="1"/>
</dbReference>
<keyword evidence="6" id="KW-0648">Protein biosynthesis</keyword>
<comment type="catalytic activity">
    <reaction evidence="4 6">
        <text>L-aspartyl-tRNA(Asn) + L-glutamine + ATP + H2O = L-asparaginyl-tRNA(Asn) + L-glutamate + ADP + phosphate + 2 H(+)</text>
        <dbReference type="Rhea" id="RHEA:14513"/>
        <dbReference type="Rhea" id="RHEA-COMP:9674"/>
        <dbReference type="Rhea" id="RHEA-COMP:9677"/>
        <dbReference type="ChEBI" id="CHEBI:15377"/>
        <dbReference type="ChEBI" id="CHEBI:15378"/>
        <dbReference type="ChEBI" id="CHEBI:29985"/>
        <dbReference type="ChEBI" id="CHEBI:30616"/>
        <dbReference type="ChEBI" id="CHEBI:43474"/>
        <dbReference type="ChEBI" id="CHEBI:58359"/>
        <dbReference type="ChEBI" id="CHEBI:78515"/>
        <dbReference type="ChEBI" id="CHEBI:78516"/>
        <dbReference type="ChEBI" id="CHEBI:456216"/>
    </reaction>
</comment>
<comment type="function">
    <text evidence="3 6">Allows the formation of correctly charged Asn-tRNA(Asn) or Gln-tRNA(Gln) through the transamidation of misacylated Asp-tRNA(Asn) or Glu-tRNA(Gln) in organisms which lack either or both of asparaginyl-tRNA or glutaminyl-tRNA synthetases. The reaction takes place in the presence of glutamine and ATP through an activated phospho-Asp-tRNA(Asn) or phospho-Glu-tRNA(Gln).</text>
</comment>
<protein>
    <recommendedName>
        <fullName evidence="6">Aspartyl/glutamyl-tRNA(Asn/Gln) amidotransferase subunit C</fullName>
        <shortName evidence="6">Asp/Glu-ADT subunit C</shortName>
        <ecNumber evidence="6">6.3.5.-</ecNumber>
    </recommendedName>
</protein>
<keyword evidence="6" id="KW-0547">Nucleotide-binding</keyword>
<comment type="catalytic activity">
    <reaction evidence="5 6">
        <text>L-glutamyl-tRNA(Gln) + L-glutamine + ATP + H2O = L-glutaminyl-tRNA(Gln) + L-glutamate + ADP + phosphate + H(+)</text>
        <dbReference type="Rhea" id="RHEA:17521"/>
        <dbReference type="Rhea" id="RHEA-COMP:9681"/>
        <dbReference type="Rhea" id="RHEA-COMP:9684"/>
        <dbReference type="ChEBI" id="CHEBI:15377"/>
        <dbReference type="ChEBI" id="CHEBI:15378"/>
        <dbReference type="ChEBI" id="CHEBI:29985"/>
        <dbReference type="ChEBI" id="CHEBI:30616"/>
        <dbReference type="ChEBI" id="CHEBI:43474"/>
        <dbReference type="ChEBI" id="CHEBI:58359"/>
        <dbReference type="ChEBI" id="CHEBI:78520"/>
        <dbReference type="ChEBI" id="CHEBI:78521"/>
        <dbReference type="ChEBI" id="CHEBI:456216"/>
    </reaction>
</comment>
<name>A0ABU1EDA9_9CLOT</name>
<evidence type="ECO:0000313" key="7">
    <source>
        <dbReference type="EMBL" id="MDR5586288.1"/>
    </source>
</evidence>
<dbReference type="HAMAP" id="MF_00122">
    <property type="entry name" value="GatC"/>
    <property type="match status" value="1"/>
</dbReference>
<dbReference type="Pfam" id="PF02686">
    <property type="entry name" value="GatC"/>
    <property type="match status" value="1"/>
</dbReference>
<dbReference type="EMBL" id="JAVJAN010000004">
    <property type="protein sequence ID" value="MDR5586288.1"/>
    <property type="molecule type" value="Genomic_DNA"/>
</dbReference>
<accession>A0ABU1EDA9</accession>
<comment type="subunit">
    <text evidence="2 6">Heterotrimer of A, B and C subunits.</text>
</comment>
<gene>
    <name evidence="6 7" type="primary">gatC</name>
    <name evidence="7" type="ORF">RGC78_02270</name>
</gene>
<evidence type="ECO:0000256" key="6">
    <source>
        <dbReference type="HAMAP-Rule" id="MF_00122"/>
    </source>
</evidence>
<organism evidence="7 8">
    <name type="scientific">Clostridium aquiflavi</name>
    <dbReference type="NCBI Taxonomy" id="3073603"/>
    <lineage>
        <taxon>Bacteria</taxon>
        <taxon>Bacillati</taxon>
        <taxon>Bacillota</taxon>
        <taxon>Clostridia</taxon>
        <taxon>Eubacteriales</taxon>
        <taxon>Clostridiaceae</taxon>
        <taxon>Clostridium</taxon>
    </lineage>
</organism>
<evidence type="ECO:0000256" key="4">
    <source>
        <dbReference type="ARBA" id="ARBA00047380"/>
    </source>
</evidence>
<dbReference type="Proteomes" id="UP001256646">
    <property type="component" value="Unassembled WGS sequence"/>
</dbReference>
<dbReference type="Gene3D" id="1.10.20.60">
    <property type="entry name" value="Glu-tRNAGln amidotransferase C subunit, N-terminal domain"/>
    <property type="match status" value="1"/>
</dbReference>
<evidence type="ECO:0000256" key="3">
    <source>
        <dbReference type="ARBA" id="ARBA00024799"/>
    </source>
</evidence>
<dbReference type="PANTHER" id="PTHR15004">
    <property type="entry name" value="GLUTAMYL-TRNA(GLN) AMIDOTRANSFERASE SUBUNIT C, MITOCHONDRIAL"/>
    <property type="match status" value="1"/>
</dbReference>
<dbReference type="EC" id="6.3.5.-" evidence="6"/>
<keyword evidence="8" id="KW-1185">Reference proteome</keyword>
<dbReference type="InterPro" id="IPR036113">
    <property type="entry name" value="Asp/Glu-ADT_sf_sub_c"/>
</dbReference>
<evidence type="ECO:0000256" key="1">
    <source>
        <dbReference type="ARBA" id="ARBA00010757"/>
    </source>
</evidence>
<keyword evidence="6" id="KW-0436">Ligase</keyword>
<reference evidence="7 8" key="1">
    <citation type="submission" date="2023-09" db="EMBL/GenBank/DDBJ databases">
        <authorList>
            <person name="Zhai L."/>
        </authorList>
    </citation>
    <scope>NUCLEOTIDE SEQUENCE [LARGE SCALE GENOMIC DNA]</scope>
    <source>
        <strain evidence="7 8">5 N-1</strain>
    </source>
</reference>
<evidence type="ECO:0000256" key="2">
    <source>
        <dbReference type="ARBA" id="ARBA00011123"/>
    </source>
</evidence>
<sequence length="97" mass="11394">MSVTKKDVEYVAELARLSFNEDEKESLASDLNQILNYVEKLQELDTEKKDIIVNPYYIENKFREDEITPSIKLEEVLENAPETLEEYVLVPTIIREQ</sequence>
<evidence type="ECO:0000256" key="5">
    <source>
        <dbReference type="ARBA" id="ARBA00047913"/>
    </source>
</evidence>
<evidence type="ECO:0000313" key="8">
    <source>
        <dbReference type="Proteomes" id="UP001256646"/>
    </source>
</evidence>
<dbReference type="RefSeq" id="WP_309555951.1">
    <property type="nucleotide sequence ID" value="NZ_JAVJAN010000004.1"/>
</dbReference>
<comment type="similarity">
    <text evidence="1 6">Belongs to the GatC family.</text>
</comment>
<dbReference type="PANTHER" id="PTHR15004:SF0">
    <property type="entry name" value="GLUTAMYL-TRNA(GLN) AMIDOTRANSFERASE SUBUNIT C, MITOCHONDRIAL"/>
    <property type="match status" value="1"/>
</dbReference>
<dbReference type="SUPFAM" id="SSF141000">
    <property type="entry name" value="Glu-tRNAGln amidotransferase C subunit"/>
    <property type="match status" value="1"/>
</dbReference>
<keyword evidence="6" id="KW-0067">ATP-binding</keyword>